<gene>
    <name evidence="2" type="ORF">ASZ90_015330</name>
</gene>
<dbReference type="EMBL" id="LNQE01001595">
    <property type="protein sequence ID" value="KUG15018.1"/>
    <property type="molecule type" value="Genomic_DNA"/>
</dbReference>
<evidence type="ECO:0000313" key="2">
    <source>
        <dbReference type="EMBL" id="KUG15018.1"/>
    </source>
</evidence>
<feature type="transmembrane region" description="Helical" evidence="1">
    <location>
        <begin position="184"/>
        <end position="203"/>
    </location>
</feature>
<evidence type="ECO:0008006" key="3">
    <source>
        <dbReference type="Google" id="ProtNLM"/>
    </source>
</evidence>
<evidence type="ECO:0000256" key="1">
    <source>
        <dbReference type="SAM" id="Phobius"/>
    </source>
</evidence>
<feature type="transmembrane region" description="Helical" evidence="1">
    <location>
        <begin position="158"/>
        <end position="178"/>
    </location>
</feature>
<keyword evidence="1" id="KW-0812">Transmembrane</keyword>
<keyword evidence="1" id="KW-0472">Membrane</keyword>
<feature type="transmembrane region" description="Helical" evidence="1">
    <location>
        <begin position="334"/>
        <end position="359"/>
    </location>
</feature>
<protein>
    <recommendedName>
        <fullName evidence="3">DUF373 family protein</fullName>
    </recommendedName>
</protein>
<dbReference type="InterPro" id="IPR007254">
    <property type="entry name" value="DUF373"/>
</dbReference>
<proteinExistence type="predicted"/>
<dbReference type="PANTHER" id="PTHR38815:SF1">
    <property type="entry name" value="DUF373 FAMILY PROTEIN"/>
    <property type="match status" value="1"/>
</dbReference>
<name>A0A0W8F291_9ZZZZ</name>
<dbReference type="PANTHER" id="PTHR38815">
    <property type="entry name" value="HYPOTHETICAL MEMBRANE PROTEIN, CONSERVED, DUF373 FAMILY"/>
    <property type="match status" value="1"/>
</dbReference>
<dbReference type="AlphaFoldDB" id="A0A0W8F291"/>
<keyword evidence="1" id="KW-1133">Transmembrane helix</keyword>
<feature type="transmembrane region" description="Helical" evidence="1">
    <location>
        <begin position="256"/>
        <end position="285"/>
    </location>
</feature>
<sequence length="375" mass="40869">MMQTGRTLVLCVDRDDDIGYKGRIESPVIGRPACLRAANALALADPEDSDVNAIFQAIKTYDELAASGESVEIALIAGSHTQMLEGDRKIAASLDRLVRESGVDNCIVITDGAEDEFVLPIVQSRLRVTSIRRVIVSQMPNLEGTYYLLKKFLNEPKVARLVLVPIGLLMLLWPIAYLLGRSELAPVIVVGAIGIYLLYRGFGVDDLFNGFATALQTSMTRGRFSFVTYIAGILLVIIGIILGLMTILIYYAEVGILLYVLIFVYGAVLWLTLAGIVASTGIVIDTFFHDRPSLAKVIIFPFFIGAVGLITYGASIYALAVSNVPDFPFSTTNAITYMLFGTIGGLICAFAGVGMQYLINRYISVHETLEMIELV</sequence>
<dbReference type="Pfam" id="PF04123">
    <property type="entry name" value="DUF373"/>
    <property type="match status" value="1"/>
</dbReference>
<feature type="transmembrane region" description="Helical" evidence="1">
    <location>
        <begin position="297"/>
        <end position="322"/>
    </location>
</feature>
<comment type="caution">
    <text evidence="2">The sequence shown here is derived from an EMBL/GenBank/DDBJ whole genome shotgun (WGS) entry which is preliminary data.</text>
</comment>
<accession>A0A0W8F291</accession>
<reference evidence="2" key="1">
    <citation type="journal article" date="2015" name="Proc. Natl. Acad. Sci. U.S.A.">
        <title>Networks of energetic and metabolic interactions define dynamics in microbial communities.</title>
        <authorList>
            <person name="Embree M."/>
            <person name="Liu J.K."/>
            <person name="Al-Bassam M.M."/>
            <person name="Zengler K."/>
        </authorList>
    </citation>
    <scope>NUCLEOTIDE SEQUENCE</scope>
</reference>
<organism evidence="2">
    <name type="scientific">hydrocarbon metagenome</name>
    <dbReference type="NCBI Taxonomy" id="938273"/>
    <lineage>
        <taxon>unclassified sequences</taxon>
        <taxon>metagenomes</taxon>
        <taxon>ecological metagenomes</taxon>
    </lineage>
</organism>
<feature type="transmembrane region" description="Helical" evidence="1">
    <location>
        <begin position="224"/>
        <end position="250"/>
    </location>
</feature>